<organism evidence="4 5">
    <name type="scientific">Lepraria finkii</name>
    <dbReference type="NCBI Taxonomy" id="1340010"/>
    <lineage>
        <taxon>Eukaryota</taxon>
        <taxon>Fungi</taxon>
        <taxon>Dikarya</taxon>
        <taxon>Ascomycota</taxon>
        <taxon>Pezizomycotina</taxon>
        <taxon>Lecanoromycetes</taxon>
        <taxon>OSLEUM clade</taxon>
        <taxon>Lecanoromycetidae</taxon>
        <taxon>Lecanorales</taxon>
        <taxon>Lecanorineae</taxon>
        <taxon>Stereocaulaceae</taxon>
        <taxon>Lepraria</taxon>
    </lineage>
</organism>
<name>A0ABR4BGG1_9LECA</name>
<sequence>MAQNEAIAIQLLDASIRKLAYTPVPYPFILGSNIAGTVAAVGADVKDFKVEDRVMRSTPTYVAKEAKWGGWQRYVLSKAESTAQVGVTLHVD</sequence>
<keyword evidence="2" id="KW-0560">Oxidoreductase</keyword>
<protein>
    <recommendedName>
        <fullName evidence="3">Alcohol dehydrogenase-like N-terminal domain-containing protein</fullName>
    </recommendedName>
</protein>
<evidence type="ECO:0000313" key="5">
    <source>
        <dbReference type="Proteomes" id="UP001590951"/>
    </source>
</evidence>
<dbReference type="SUPFAM" id="SSF50129">
    <property type="entry name" value="GroES-like"/>
    <property type="match status" value="1"/>
</dbReference>
<dbReference type="PANTHER" id="PTHR48106">
    <property type="entry name" value="QUINONE OXIDOREDUCTASE PIG3-RELATED"/>
    <property type="match status" value="1"/>
</dbReference>
<comment type="caution">
    <text evidence="4">The sequence shown here is derived from an EMBL/GenBank/DDBJ whole genome shotgun (WGS) entry which is preliminary data.</text>
</comment>
<evidence type="ECO:0000313" key="4">
    <source>
        <dbReference type="EMBL" id="KAL2056915.1"/>
    </source>
</evidence>
<keyword evidence="5" id="KW-1185">Reference proteome</keyword>
<dbReference type="Gene3D" id="3.90.180.10">
    <property type="entry name" value="Medium-chain alcohol dehydrogenases, catalytic domain"/>
    <property type="match status" value="1"/>
</dbReference>
<dbReference type="InterPro" id="IPR013154">
    <property type="entry name" value="ADH-like_N"/>
</dbReference>
<dbReference type="Pfam" id="PF08240">
    <property type="entry name" value="ADH_N"/>
    <property type="match status" value="1"/>
</dbReference>
<accession>A0ABR4BGG1</accession>
<keyword evidence="1" id="KW-0521">NADP</keyword>
<dbReference type="Proteomes" id="UP001590951">
    <property type="component" value="Unassembled WGS sequence"/>
</dbReference>
<evidence type="ECO:0000256" key="2">
    <source>
        <dbReference type="ARBA" id="ARBA00023002"/>
    </source>
</evidence>
<gene>
    <name evidence="4" type="ORF">ABVK25_002654</name>
</gene>
<reference evidence="4 5" key="1">
    <citation type="submission" date="2024-09" db="EMBL/GenBank/DDBJ databases">
        <title>Rethinking Asexuality: The Enigmatic Case of Functional Sexual Genes in Lepraria (Stereocaulaceae).</title>
        <authorList>
            <person name="Doellman M."/>
            <person name="Sun Y."/>
            <person name="Barcenas-Pena A."/>
            <person name="Lumbsch H.T."/>
            <person name="Grewe F."/>
        </authorList>
    </citation>
    <scope>NUCLEOTIDE SEQUENCE [LARGE SCALE GENOMIC DNA]</scope>
    <source>
        <strain evidence="4 5">Grewe 0041</strain>
    </source>
</reference>
<dbReference type="EMBL" id="JBHFEH010000006">
    <property type="protein sequence ID" value="KAL2056915.1"/>
    <property type="molecule type" value="Genomic_DNA"/>
</dbReference>
<evidence type="ECO:0000256" key="1">
    <source>
        <dbReference type="ARBA" id="ARBA00022857"/>
    </source>
</evidence>
<evidence type="ECO:0000259" key="3">
    <source>
        <dbReference type="Pfam" id="PF08240"/>
    </source>
</evidence>
<dbReference type="PANTHER" id="PTHR48106:SF13">
    <property type="entry name" value="QUINONE OXIDOREDUCTASE-RELATED"/>
    <property type="match status" value="1"/>
</dbReference>
<proteinExistence type="predicted"/>
<dbReference type="InterPro" id="IPR011032">
    <property type="entry name" value="GroES-like_sf"/>
</dbReference>
<feature type="domain" description="Alcohol dehydrogenase-like N-terminal" evidence="3">
    <location>
        <begin position="5"/>
        <end position="84"/>
    </location>
</feature>